<comment type="subcellular location">
    <subcellularLocation>
        <location evidence="1 6">Cell membrane</location>
        <topology evidence="1 6">Multi-pass membrane protein</topology>
    </subcellularLocation>
</comment>
<keyword evidence="2 6" id="KW-1003">Cell membrane</keyword>
<evidence type="ECO:0000313" key="7">
    <source>
        <dbReference type="EMBL" id="KAL0883030.1"/>
    </source>
</evidence>
<keyword evidence="3 6" id="KW-0812">Transmembrane</keyword>
<evidence type="ECO:0000256" key="5">
    <source>
        <dbReference type="ARBA" id="ARBA00023136"/>
    </source>
</evidence>
<keyword evidence="5 6" id="KW-0472">Membrane</keyword>
<keyword evidence="8" id="KW-1185">Reference proteome</keyword>
<protein>
    <recommendedName>
        <fullName evidence="6">Gustatory receptor</fullName>
    </recommendedName>
</protein>
<organism evidence="7 8">
    <name type="scientific">Loxostege sticticalis</name>
    <name type="common">Beet webworm moth</name>
    <dbReference type="NCBI Taxonomy" id="481309"/>
    <lineage>
        <taxon>Eukaryota</taxon>
        <taxon>Metazoa</taxon>
        <taxon>Ecdysozoa</taxon>
        <taxon>Arthropoda</taxon>
        <taxon>Hexapoda</taxon>
        <taxon>Insecta</taxon>
        <taxon>Pterygota</taxon>
        <taxon>Neoptera</taxon>
        <taxon>Endopterygota</taxon>
        <taxon>Lepidoptera</taxon>
        <taxon>Glossata</taxon>
        <taxon>Ditrysia</taxon>
        <taxon>Pyraloidea</taxon>
        <taxon>Crambidae</taxon>
        <taxon>Pyraustinae</taxon>
        <taxon>Loxostege</taxon>
    </lineage>
</organism>
<comment type="caution">
    <text evidence="6">Lacks conserved residue(s) required for the propagation of feature annotation.</text>
</comment>
<accession>A0ABR3I2J6</accession>
<evidence type="ECO:0000256" key="1">
    <source>
        <dbReference type="ARBA" id="ARBA00004651"/>
    </source>
</evidence>
<comment type="function">
    <text evidence="6">Gustatory receptor which mediates acceptance or avoidance behavior, depending on its substrates.</text>
</comment>
<feature type="transmembrane region" description="Helical" evidence="6">
    <location>
        <begin position="156"/>
        <end position="175"/>
    </location>
</feature>
<evidence type="ECO:0000256" key="2">
    <source>
        <dbReference type="ARBA" id="ARBA00022475"/>
    </source>
</evidence>
<evidence type="ECO:0000256" key="6">
    <source>
        <dbReference type="RuleBase" id="RU363108"/>
    </source>
</evidence>
<keyword evidence="6" id="KW-0675">Receptor</keyword>
<proteinExistence type="inferred from homology"/>
<dbReference type="Proteomes" id="UP001549920">
    <property type="component" value="Unassembled WGS sequence"/>
</dbReference>
<comment type="caution">
    <text evidence="7">The sequence shown here is derived from an EMBL/GenBank/DDBJ whole genome shotgun (WGS) entry which is preliminary data.</text>
</comment>
<evidence type="ECO:0000256" key="4">
    <source>
        <dbReference type="ARBA" id="ARBA00022989"/>
    </source>
</evidence>
<dbReference type="EMBL" id="JBEUOH010000009">
    <property type="protein sequence ID" value="KAL0883030.1"/>
    <property type="molecule type" value="Genomic_DNA"/>
</dbReference>
<reference evidence="7 8" key="1">
    <citation type="submission" date="2024-06" db="EMBL/GenBank/DDBJ databases">
        <title>A chromosome-level genome assembly of beet webworm, Loxostege sticticalis.</title>
        <authorList>
            <person name="Zhang Y."/>
        </authorList>
    </citation>
    <scope>NUCLEOTIDE SEQUENCE [LARGE SCALE GENOMIC DNA]</scope>
    <source>
        <strain evidence="7">AQ026</strain>
        <tissue evidence="7">Whole body</tissue>
    </source>
</reference>
<dbReference type="InterPro" id="IPR013604">
    <property type="entry name" value="7TM_chemorcpt"/>
</dbReference>
<sequence length="450" mass="52159">MDNRRRALLPSRRYSSKNMIQVSDVKSVTSDQSWFNNPLSFLLQLFSLSTNAHRDKNFNSCLSLIRMIITGVGFGVLQLLDLYYKIGHVYSGLSVSVRLTDSVQTIYDYFQYTVDLFYVYKYGRHFYQEYYKQYNTIDQILRAGSCNAIRKKITKLVILFVSIWLITSVMDFIAWVLIYGWTIPTVFSLAYNYLLLKILTNLDLTYQTMHIEVRLQVISGLMQSYYTCCDSLPGGPGKKCGDPVQNKNWLYSHFSVPPKDSLKWSAKSRRHGIRWLTRCYLLLKEQSAFINQMFGVRVLLNSLSLLIDMVRFSNLAIRLVMGLQQDGNGTKVTKYIVNGVKRNMHDWEYFTAISTVCRLLVCAVILTNLVHHCELVYRQTDRIISISDHLLINKNPDPDLREAVTELRDLVQSRPIDFHMANFIRLDYSMLMSTASIVVTYTIILLQSLN</sequence>
<keyword evidence="4 6" id="KW-1133">Transmembrane helix</keyword>
<evidence type="ECO:0000256" key="3">
    <source>
        <dbReference type="ARBA" id="ARBA00022692"/>
    </source>
</evidence>
<name>A0ABR3I2J6_LOXSC</name>
<comment type="similarity">
    <text evidence="6">Belongs to the insect chemoreceptor superfamily. Gustatory receptor (GR) family.</text>
</comment>
<dbReference type="Pfam" id="PF08395">
    <property type="entry name" value="7tm_7"/>
    <property type="match status" value="1"/>
</dbReference>
<gene>
    <name evidence="7" type="ORF">ABMA27_016510</name>
</gene>
<keyword evidence="6" id="KW-0807">Transducer</keyword>
<evidence type="ECO:0000313" key="8">
    <source>
        <dbReference type="Proteomes" id="UP001549920"/>
    </source>
</evidence>